<feature type="domain" description="Methyltransferase" evidence="3">
    <location>
        <begin position="45"/>
        <end position="139"/>
    </location>
</feature>
<dbReference type="GO" id="GO:0032259">
    <property type="term" value="P:methylation"/>
    <property type="evidence" value="ECO:0007669"/>
    <property type="project" value="UniProtKB-KW"/>
</dbReference>
<accession>A0A897NN02</accession>
<evidence type="ECO:0000313" key="4">
    <source>
        <dbReference type="EMBL" id="QSG14127.1"/>
    </source>
</evidence>
<evidence type="ECO:0000256" key="1">
    <source>
        <dbReference type="ARBA" id="ARBA00022603"/>
    </source>
</evidence>
<reference evidence="4 5" key="1">
    <citation type="submission" date="2020-11" db="EMBL/GenBank/DDBJ databases">
        <title>Carbohydrate-dependent, anaerobic sulfur respiration: A novel catabolism in halophilic archaea.</title>
        <authorList>
            <person name="Sorokin D.Y."/>
            <person name="Messina E."/>
            <person name="Smedile F."/>
            <person name="La Cono V."/>
            <person name="Hallsworth J.E."/>
            <person name="Yakimov M.M."/>
        </authorList>
    </citation>
    <scope>NUCLEOTIDE SEQUENCE [LARGE SCALE GENOMIC DNA]</scope>
    <source>
        <strain evidence="4 5">HSR-Est</strain>
    </source>
</reference>
<organism evidence="4 5">
    <name type="scientific">Halapricum desulfuricans</name>
    <dbReference type="NCBI Taxonomy" id="2841257"/>
    <lineage>
        <taxon>Archaea</taxon>
        <taxon>Methanobacteriati</taxon>
        <taxon>Methanobacteriota</taxon>
        <taxon>Stenosarchaea group</taxon>
        <taxon>Halobacteria</taxon>
        <taxon>Halobacteriales</taxon>
        <taxon>Haloarculaceae</taxon>
        <taxon>Halapricum</taxon>
    </lineage>
</organism>
<dbReference type="CDD" id="cd02440">
    <property type="entry name" value="AdoMet_MTases"/>
    <property type="match status" value="1"/>
</dbReference>
<keyword evidence="5" id="KW-1185">Reference proteome</keyword>
<dbReference type="PANTHER" id="PTHR43861:SF1">
    <property type="entry name" value="TRANS-ACONITATE 2-METHYLTRANSFERASE"/>
    <property type="match status" value="1"/>
</dbReference>
<evidence type="ECO:0000256" key="2">
    <source>
        <dbReference type="ARBA" id="ARBA00022679"/>
    </source>
</evidence>
<name>A0A897NN02_9EURY</name>
<dbReference type="InterPro" id="IPR041698">
    <property type="entry name" value="Methyltransf_25"/>
</dbReference>
<dbReference type="Gene3D" id="3.40.50.150">
    <property type="entry name" value="Vaccinia Virus protein VP39"/>
    <property type="match status" value="1"/>
</dbReference>
<dbReference type="AlphaFoldDB" id="A0A897NN02"/>
<evidence type="ECO:0000259" key="3">
    <source>
        <dbReference type="Pfam" id="PF13649"/>
    </source>
</evidence>
<protein>
    <submittedName>
        <fullName evidence="4">SAM-dependent methyltransferase</fullName>
    </submittedName>
</protein>
<evidence type="ECO:0000313" key="5">
    <source>
        <dbReference type="Proteomes" id="UP000663292"/>
    </source>
</evidence>
<dbReference type="GO" id="GO:0008168">
    <property type="term" value="F:methyltransferase activity"/>
    <property type="evidence" value="ECO:0007669"/>
    <property type="project" value="UniProtKB-KW"/>
</dbReference>
<keyword evidence="2 4" id="KW-0808">Transferase</keyword>
<dbReference type="SUPFAM" id="SSF53335">
    <property type="entry name" value="S-adenosyl-L-methionine-dependent methyltransferases"/>
    <property type="match status" value="1"/>
</dbReference>
<dbReference type="GeneID" id="68857220"/>
<proteinExistence type="predicted"/>
<sequence length="223" mass="23788">MTNSGVERFYRRIAPRYDLLATAPVVRRWRETAVEALDLSPGDTVVEMGCGTGANFPPLRERVGSEGRVVGIDRTQGMLAQARDRVERAGWANVSLVRGDATSPPVEAADAVLGSFVVGLLDDPGAAVDRWLDVLEPGGRIAILEAGRSDRSAALPLNLAFRAFVRASSPGGLTRWRSPARQLDRKIAAAQDALVARTVDRRHEAAALGLVGVTSGRSPVDSP</sequence>
<dbReference type="PANTHER" id="PTHR43861">
    <property type="entry name" value="TRANS-ACONITATE 2-METHYLTRANSFERASE-RELATED"/>
    <property type="match status" value="1"/>
</dbReference>
<dbReference type="Proteomes" id="UP000663292">
    <property type="component" value="Chromosome"/>
</dbReference>
<gene>
    <name evidence="4" type="ORF">HSEST_0580</name>
</gene>
<keyword evidence="1 4" id="KW-0489">Methyltransferase</keyword>
<dbReference type="EMBL" id="CP064791">
    <property type="protein sequence ID" value="QSG14127.1"/>
    <property type="molecule type" value="Genomic_DNA"/>
</dbReference>
<dbReference type="InterPro" id="IPR029063">
    <property type="entry name" value="SAM-dependent_MTases_sf"/>
</dbReference>
<dbReference type="RefSeq" id="WP_229122070.1">
    <property type="nucleotide sequence ID" value="NZ_CP064791.1"/>
</dbReference>
<dbReference type="Pfam" id="PF13649">
    <property type="entry name" value="Methyltransf_25"/>
    <property type="match status" value="1"/>
</dbReference>